<accession>A0A8J3E9P1</accession>
<keyword evidence="1" id="KW-0472">Membrane</keyword>
<dbReference type="EMBL" id="BMJS01000026">
    <property type="protein sequence ID" value="GGG03031.1"/>
    <property type="molecule type" value="Genomic_DNA"/>
</dbReference>
<organism evidence="2 3">
    <name type="scientific">Cysteiniphilum litorale</name>
    <dbReference type="NCBI Taxonomy" id="2056700"/>
    <lineage>
        <taxon>Bacteria</taxon>
        <taxon>Pseudomonadati</taxon>
        <taxon>Pseudomonadota</taxon>
        <taxon>Gammaproteobacteria</taxon>
        <taxon>Thiotrichales</taxon>
        <taxon>Fastidiosibacteraceae</taxon>
        <taxon>Cysteiniphilum</taxon>
    </lineage>
</organism>
<sequence>MYDILHNFLNSLVENEISYLLVILIFTLFYSFSKIRKSLDQLCYFQSQNAEMLKKQTELLSHIADTYDQISENCCSIGEIESDISQIRHTMDVIHKYRLPDKEEQELLDRIKLDNEFSKKTGL</sequence>
<evidence type="ECO:0000313" key="2">
    <source>
        <dbReference type="EMBL" id="GGG03031.1"/>
    </source>
</evidence>
<keyword evidence="1" id="KW-0812">Transmembrane</keyword>
<evidence type="ECO:0000256" key="1">
    <source>
        <dbReference type="SAM" id="Phobius"/>
    </source>
</evidence>
<gene>
    <name evidence="2" type="ORF">GCM10010995_20610</name>
</gene>
<protein>
    <submittedName>
        <fullName evidence="2">Uncharacterized protein</fullName>
    </submittedName>
</protein>
<dbReference type="RefSeq" id="WP_117003375.1">
    <property type="nucleotide sequence ID" value="NZ_BMJS01000026.1"/>
</dbReference>
<reference evidence="2" key="1">
    <citation type="journal article" date="2014" name="Int. J. Syst. Evol. Microbiol.">
        <title>Complete genome sequence of Corynebacterium casei LMG S-19264T (=DSM 44701T), isolated from a smear-ripened cheese.</title>
        <authorList>
            <consortium name="US DOE Joint Genome Institute (JGI-PGF)"/>
            <person name="Walter F."/>
            <person name="Albersmeier A."/>
            <person name="Kalinowski J."/>
            <person name="Ruckert C."/>
        </authorList>
    </citation>
    <scope>NUCLEOTIDE SEQUENCE</scope>
    <source>
        <strain evidence="2">CGMCC 1.15758</strain>
    </source>
</reference>
<dbReference type="Proteomes" id="UP000636949">
    <property type="component" value="Unassembled WGS sequence"/>
</dbReference>
<proteinExistence type="predicted"/>
<reference evidence="2" key="2">
    <citation type="submission" date="2020-09" db="EMBL/GenBank/DDBJ databases">
        <authorList>
            <person name="Sun Q."/>
            <person name="Zhou Y."/>
        </authorList>
    </citation>
    <scope>NUCLEOTIDE SEQUENCE</scope>
    <source>
        <strain evidence="2">CGMCC 1.15758</strain>
    </source>
</reference>
<keyword evidence="3" id="KW-1185">Reference proteome</keyword>
<comment type="caution">
    <text evidence="2">The sequence shown here is derived from an EMBL/GenBank/DDBJ whole genome shotgun (WGS) entry which is preliminary data.</text>
</comment>
<feature type="transmembrane region" description="Helical" evidence="1">
    <location>
        <begin position="17"/>
        <end position="33"/>
    </location>
</feature>
<dbReference type="AlphaFoldDB" id="A0A8J3E9P1"/>
<evidence type="ECO:0000313" key="3">
    <source>
        <dbReference type="Proteomes" id="UP000636949"/>
    </source>
</evidence>
<keyword evidence="1" id="KW-1133">Transmembrane helix</keyword>
<name>A0A8J3E9P1_9GAMM</name>